<comment type="caution">
    <text evidence="10">The sequence shown here is derived from an EMBL/GenBank/DDBJ whole genome shotgun (WGS) entry which is preliminary data.</text>
</comment>
<dbReference type="SUPFAM" id="SSF48452">
    <property type="entry name" value="TPR-like"/>
    <property type="match status" value="1"/>
</dbReference>
<evidence type="ECO:0000256" key="8">
    <source>
        <dbReference type="PROSITE-ProRule" id="PRU00339"/>
    </source>
</evidence>
<dbReference type="Gene3D" id="3.40.50.2000">
    <property type="entry name" value="Glycogen Phosphorylase B"/>
    <property type="match status" value="1"/>
</dbReference>
<feature type="domain" description="O-GlcNAc transferase C-terminal" evidence="9">
    <location>
        <begin position="358"/>
        <end position="532"/>
    </location>
</feature>
<keyword evidence="6" id="KW-0677">Repeat</keyword>
<dbReference type="GO" id="GO:0097363">
    <property type="term" value="F:protein O-acetylglucosaminyltransferase activity"/>
    <property type="evidence" value="ECO:0007669"/>
    <property type="project" value="UniProtKB-EC"/>
</dbReference>
<evidence type="ECO:0000256" key="1">
    <source>
        <dbReference type="ARBA" id="ARBA00004922"/>
    </source>
</evidence>
<dbReference type="RefSeq" id="WP_145022894.1">
    <property type="nucleotide sequence ID" value="NZ_VLLN01000013.1"/>
</dbReference>
<evidence type="ECO:0000313" key="11">
    <source>
        <dbReference type="Proteomes" id="UP000319449"/>
    </source>
</evidence>
<evidence type="ECO:0000256" key="2">
    <source>
        <dbReference type="ARBA" id="ARBA00005386"/>
    </source>
</evidence>
<proteinExistence type="inferred from homology"/>
<feature type="domain" description="O-GlcNAc transferase C-terminal" evidence="9">
    <location>
        <begin position="185"/>
        <end position="335"/>
    </location>
</feature>
<dbReference type="InterPro" id="IPR029489">
    <property type="entry name" value="OGT/SEC/SPY_C"/>
</dbReference>
<dbReference type="PROSITE" id="PS50005">
    <property type="entry name" value="TPR"/>
    <property type="match status" value="1"/>
</dbReference>
<evidence type="ECO:0000256" key="5">
    <source>
        <dbReference type="ARBA" id="ARBA00022679"/>
    </source>
</evidence>
<comment type="pathway">
    <text evidence="1">Protein modification; protein glycosylation.</text>
</comment>
<dbReference type="InterPro" id="IPR019734">
    <property type="entry name" value="TPR_rpt"/>
</dbReference>
<protein>
    <recommendedName>
        <fullName evidence="3">protein O-GlcNAc transferase</fullName>
        <ecNumber evidence="3">2.4.1.255</ecNumber>
    </recommendedName>
</protein>
<reference evidence="10 11" key="1">
    <citation type="submission" date="2019-07" db="EMBL/GenBank/DDBJ databases">
        <title>Genomic Encyclopedia of Archaeal and Bacterial Type Strains, Phase II (KMG-II): from individual species to whole genera.</title>
        <authorList>
            <person name="Goeker M."/>
        </authorList>
    </citation>
    <scope>NUCLEOTIDE SEQUENCE [LARGE SCALE GENOMIC DNA]</scope>
    <source>
        <strain evidence="10 11">ATCC BAA-1139</strain>
    </source>
</reference>
<dbReference type="AlphaFoldDB" id="A0A562VM57"/>
<dbReference type="EC" id="2.4.1.255" evidence="3"/>
<name>A0A562VM57_9BACT</name>
<keyword evidence="7 8" id="KW-0802">TPR repeat</keyword>
<dbReference type="Gene3D" id="3.40.50.11380">
    <property type="match status" value="1"/>
</dbReference>
<evidence type="ECO:0000313" key="10">
    <source>
        <dbReference type="EMBL" id="TWJ18871.1"/>
    </source>
</evidence>
<feature type="repeat" description="TPR" evidence="8">
    <location>
        <begin position="106"/>
        <end position="139"/>
    </location>
</feature>
<gene>
    <name evidence="10" type="ORF">JN12_02322</name>
</gene>
<dbReference type="Gene3D" id="1.25.40.10">
    <property type="entry name" value="Tetratricopeptide repeat domain"/>
    <property type="match status" value="1"/>
</dbReference>
<evidence type="ECO:0000256" key="3">
    <source>
        <dbReference type="ARBA" id="ARBA00011970"/>
    </source>
</evidence>
<keyword evidence="4" id="KW-0328">Glycosyltransferase</keyword>
<sequence length="547" mass="60888">MMPATHFLLAEAAECLAAGRHNHALILLGKGFMIDPGGEFFNPLADLCRLMERWDDLERFCRERVVHCPGDPWPWYHLAGVSLQRQRFLNAVGELREALRRGPAHKGAWIELGNTWKRLGEIGRAIVCYRRANELEPADERAADNRLFALLFSDRHSADLTALAHREWGRRFGTVPPVSFVPPADDGRIRIGYLSPDLREHSVTCFLEALLRRHDRQRFEVTCYQCSGEEDPVTRRLQGYVDRWRKIDGMDDEEAADLIRKDGIQILVELAGHTAGNRLPLMALRPAPVQATWLGYPHSTGLEAIGFRISDAVADPPGAADQWHTERLIRLPAPFLCYTPPPDAPAAALPLPCSRSGGITFASFNRIDKASPTVLALWRTVLDLLPNSRLLLKSEIFADPEATDRFVKRSSLPKERLIMLGRTPDRHSHLTLYGQVDIALDTFPYNGTTTTCEALWMGVPVISLSGRCHASRVGRTLLESVGLGALVAETGESYVELACSLAGDLPRLSMMRQTLRSTMAGSPLCAGERFAGNMEEAYRAMLKDLSA</sequence>
<comment type="similarity">
    <text evidence="2">Belongs to the glycosyltransferase 41 family. O-GlcNAc transferase subfamily.</text>
</comment>
<organism evidence="10 11">
    <name type="scientific">Geobacter argillaceus</name>
    <dbReference type="NCBI Taxonomy" id="345631"/>
    <lineage>
        <taxon>Bacteria</taxon>
        <taxon>Pseudomonadati</taxon>
        <taxon>Thermodesulfobacteriota</taxon>
        <taxon>Desulfuromonadia</taxon>
        <taxon>Geobacterales</taxon>
        <taxon>Geobacteraceae</taxon>
        <taxon>Geobacter</taxon>
    </lineage>
</organism>
<evidence type="ECO:0000256" key="6">
    <source>
        <dbReference type="ARBA" id="ARBA00022737"/>
    </source>
</evidence>
<dbReference type="PANTHER" id="PTHR44835">
    <property type="entry name" value="UDP-N-ACETYLGLUCOSAMINE--PEPTIDE N-ACETYLGLUCOSAMINYLTRANSFERASE SPINDLY-RELATED"/>
    <property type="match status" value="1"/>
</dbReference>
<keyword evidence="5 10" id="KW-0808">Transferase</keyword>
<evidence type="ECO:0000259" key="9">
    <source>
        <dbReference type="Pfam" id="PF13844"/>
    </source>
</evidence>
<dbReference type="Proteomes" id="UP000319449">
    <property type="component" value="Unassembled WGS sequence"/>
</dbReference>
<accession>A0A562VM57</accession>
<dbReference type="OrthoDB" id="5503541at2"/>
<evidence type="ECO:0000256" key="4">
    <source>
        <dbReference type="ARBA" id="ARBA00022676"/>
    </source>
</evidence>
<keyword evidence="11" id="KW-1185">Reference proteome</keyword>
<dbReference type="InterPro" id="IPR051939">
    <property type="entry name" value="Glycosyltr_41/O-GlcNAc_trsf"/>
</dbReference>
<dbReference type="Pfam" id="PF13844">
    <property type="entry name" value="Glyco_transf_41"/>
    <property type="match status" value="2"/>
</dbReference>
<evidence type="ECO:0000256" key="7">
    <source>
        <dbReference type="ARBA" id="ARBA00022803"/>
    </source>
</evidence>
<dbReference type="PANTHER" id="PTHR44835:SF1">
    <property type="entry name" value="PROTEIN O-GLCNAC TRANSFERASE"/>
    <property type="match status" value="1"/>
</dbReference>
<dbReference type="InterPro" id="IPR011990">
    <property type="entry name" value="TPR-like_helical_dom_sf"/>
</dbReference>
<dbReference type="EMBL" id="VLLN01000013">
    <property type="protein sequence ID" value="TWJ18871.1"/>
    <property type="molecule type" value="Genomic_DNA"/>
</dbReference>